<dbReference type="EMBL" id="JAJQKU010000009">
    <property type="protein sequence ID" value="MCD9098879.1"/>
    <property type="molecule type" value="Genomic_DNA"/>
</dbReference>
<evidence type="ECO:0000256" key="2">
    <source>
        <dbReference type="SAM" id="SignalP"/>
    </source>
</evidence>
<sequence length="222" mass="23755">MTRSAVWSIALACALASGGSQAVTTVIYRCTDAAGAVTFQNGKACPAGHTQERRVVEMATPMPAFVSPPAAPVAAPQVPLISRLPAAEPVTALKDDDAPDPPPALFACRVFDNSTYWREDDTPPLRCRPMQTVGIGGLPGMEAGQACEQVADVCEAVPADALCSTWETRVREAEFRWRYAQGRAQDPLRLEYEQLFTTWRDSSCGPAGDAASAQNQRGTDAR</sequence>
<dbReference type="InterPro" id="IPR025392">
    <property type="entry name" value="DUF4124"/>
</dbReference>
<reference evidence="4" key="2">
    <citation type="journal article" date="2022" name="Syst. Appl. Microbiol.">
        <title>Physiological and genomic characterisation of Luteimonas fraxinea sp. nov., a bacterial species associated with trees tolerant to ash dieback.</title>
        <authorList>
            <person name="Ulrich K."/>
            <person name="Becker R."/>
            <person name="Behrendt U."/>
            <person name="Kube M."/>
            <person name="Schneck V."/>
            <person name="Ulrich A."/>
        </authorList>
    </citation>
    <scope>NUCLEOTIDE SEQUENCE</scope>
    <source>
        <strain evidence="4">A1P009</strain>
    </source>
</reference>
<gene>
    <name evidence="4" type="ORF">LTT95_18290</name>
</gene>
<evidence type="ECO:0000256" key="1">
    <source>
        <dbReference type="SAM" id="MobiDB-lite"/>
    </source>
</evidence>
<feature type="signal peptide" evidence="2">
    <location>
        <begin position="1"/>
        <end position="22"/>
    </location>
</feature>
<name>A0ABS8UII6_9GAMM</name>
<evidence type="ECO:0000259" key="3">
    <source>
        <dbReference type="Pfam" id="PF13511"/>
    </source>
</evidence>
<evidence type="ECO:0000313" key="4">
    <source>
        <dbReference type="EMBL" id="MCD9098879.1"/>
    </source>
</evidence>
<feature type="chain" id="PRO_5045799444" evidence="2">
    <location>
        <begin position="23"/>
        <end position="222"/>
    </location>
</feature>
<keyword evidence="5" id="KW-1185">Reference proteome</keyword>
<reference evidence="4" key="1">
    <citation type="submission" date="2021-12" db="EMBL/GenBank/DDBJ databases">
        <authorList>
            <person name="Ulrich A."/>
        </authorList>
    </citation>
    <scope>NUCLEOTIDE SEQUENCE</scope>
    <source>
        <strain evidence="4">A1P009</strain>
    </source>
</reference>
<feature type="compositionally biased region" description="Polar residues" evidence="1">
    <location>
        <begin position="212"/>
        <end position="222"/>
    </location>
</feature>
<accession>A0ABS8UII6</accession>
<keyword evidence="2" id="KW-0732">Signal</keyword>
<protein>
    <submittedName>
        <fullName evidence="4">DUF4124 domain-containing protein</fullName>
    </submittedName>
</protein>
<feature type="domain" description="DUF4124" evidence="3">
    <location>
        <begin position="13"/>
        <end position="71"/>
    </location>
</feature>
<evidence type="ECO:0000313" key="5">
    <source>
        <dbReference type="Proteomes" id="UP001430360"/>
    </source>
</evidence>
<feature type="region of interest" description="Disordered" evidence="1">
    <location>
        <begin position="203"/>
        <end position="222"/>
    </location>
</feature>
<proteinExistence type="predicted"/>
<organism evidence="4 5">
    <name type="scientific">Luteimonas fraxinea</name>
    <dbReference type="NCBI Taxonomy" id="2901869"/>
    <lineage>
        <taxon>Bacteria</taxon>
        <taxon>Pseudomonadati</taxon>
        <taxon>Pseudomonadota</taxon>
        <taxon>Gammaproteobacteria</taxon>
        <taxon>Lysobacterales</taxon>
        <taxon>Lysobacteraceae</taxon>
        <taxon>Luteimonas</taxon>
    </lineage>
</organism>
<dbReference type="Pfam" id="PF13511">
    <property type="entry name" value="DUF4124"/>
    <property type="match status" value="1"/>
</dbReference>
<dbReference type="Proteomes" id="UP001430360">
    <property type="component" value="Unassembled WGS sequence"/>
</dbReference>
<dbReference type="RefSeq" id="WP_232138301.1">
    <property type="nucleotide sequence ID" value="NZ_JAJQKU010000009.1"/>
</dbReference>
<comment type="caution">
    <text evidence="4">The sequence shown here is derived from an EMBL/GenBank/DDBJ whole genome shotgun (WGS) entry which is preliminary data.</text>
</comment>